<dbReference type="InterPro" id="IPR045174">
    <property type="entry name" value="Dof"/>
</dbReference>
<evidence type="ECO:0000313" key="12">
    <source>
        <dbReference type="EMBL" id="GMH15830.1"/>
    </source>
</evidence>
<evidence type="ECO:0000256" key="10">
    <source>
        <dbReference type="SAM" id="MobiDB-lite"/>
    </source>
</evidence>
<protein>
    <recommendedName>
        <fullName evidence="9">Dof zinc finger protein</fullName>
    </recommendedName>
</protein>
<dbReference type="GO" id="GO:0008270">
    <property type="term" value="F:zinc ion binding"/>
    <property type="evidence" value="ECO:0007669"/>
    <property type="project" value="UniProtKB-KW"/>
</dbReference>
<feature type="compositionally biased region" description="Low complexity" evidence="10">
    <location>
        <begin position="122"/>
        <end position="138"/>
    </location>
</feature>
<keyword evidence="6 9" id="KW-0804">Transcription</keyword>
<keyword evidence="7 8" id="KW-0539">Nucleus</keyword>
<feature type="compositionally biased region" description="Polar residues" evidence="10">
    <location>
        <begin position="298"/>
        <end position="312"/>
    </location>
</feature>
<feature type="region of interest" description="Disordered" evidence="10">
    <location>
        <begin position="272"/>
        <end position="323"/>
    </location>
</feature>
<feature type="compositionally biased region" description="Polar residues" evidence="10">
    <location>
        <begin position="154"/>
        <end position="167"/>
    </location>
</feature>
<dbReference type="Proteomes" id="UP001279734">
    <property type="component" value="Unassembled WGS sequence"/>
</dbReference>
<keyword evidence="2 8" id="KW-0863">Zinc-finger</keyword>
<comment type="subcellular location">
    <subcellularLocation>
        <location evidence="8 9">Nucleus</location>
    </subcellularLocation>
</comment>
<dbReference type="PROSITE" id="PS01361">
    <property type="entry name" value="ZF_DOF_1"/>
    <property type="match status" value="1"/>
</dbReference>
<evidence type="ECO:0000256" key="9">
    <source>
        <dbReference type="RuleBase" id="RU369094"/>
    </source>
</evidence>
<comment type="function">
    <text evidence="9">Transcription factor that binds specifically to a 5'-AA[AG]G-3' consensus core sequence.</text>
</comment>
<evidence type="ECO:0000256" key="4">
    <source>
        <dbReference type="ARBA" id="ARBA00023015"/>
    </source>
</evidence>
<keyword evidence="13" id="KW-1185">Reference proteome</keyword>
<evidence type="ECO:0000313" key="13">
    <source>
        <dbReference type="Proteomes" id="UP001279734"/>
    </source>
</evidence>
<comment type="caution">
    <text evidence="12">The sequence shown here is derived from an EMBL/GenBank/DDBJ whole genome shotgun (WGS) entry which is preliminary data.</text>
</comment>
<sequence>MRSGDDLSRPQSVVIESESEKGREMDQLGGGGGEGRRQQQQQQSRRRGMEPPEPHSQQQHPPHQTCPRCSSNNTKFCYYNNYNLSQPRYFCKGCRRYWTLGGTLRNVPVGGGCRKSKRPKVSPAEASASASSGGHPAAQPQEPQRSDKKHGASVKQNAAQLPAATNSSNIIPGGMVQSIGASSTFAPLISPFYPGCGGGFLSSLAAIQAMNLLNPPLPQPPGGDSCGDNNLGNPSNLGLIQGFTLPPFGIQSTRPPQASNQQHQWLQHGLMANAVPPGTPGSDAPFWITGSSSKSSSNTTHAGPSSNPNQWPDFSGCGDLDEP</sequence>
<dbReference type="PANTHER" id="PTHR31992">
    <property type="entry name" value="DOF ZINC FINGER PROTEIN DOF1.4-RELATED"/>
    <property type="match status" value="1"/>
</dbReference>
<feature type="domain" description="Dof-type" evidence="11">
    <location>
        <begin position="64"/>
        <end position="118"/>
    </location>
</feature>
<evidence type="ECO:0000256" key="1">
    <source>
        <dbReference type="ARBA" id="ARBA00022723"/>
    </source>
</evidence>
<dbReference type="InterPro" id="IPR003851">
    <property type="entry name" value="Znf_Dof"/>
</dbReference>
<proteinExistence type="predicted"/>
<name>A0AAD3SPT0_NEPGR</name>
<dbReference type="GO" id="GO:0003677">
    <property type="term" value="F:DNA binding"/>
    <property type="evidence" value="ECO:0007669"/>
    <property type="project" value="UniProtKB-UniRule"/>
</dbReference>
<reference evidence="12" key="1">
    <citation type="submission" date="2023-05" db="EMBL/GenBank/DDBJ databases">
        <title>Nepenthes gracilis genome sequencing.</title>
        <authorList>
            <person name="Fukushima K."/>
        </authorList>
    </citation>
    <scope>NUCLEOTIDE SEQUENCE</scope>
    <source>
        <strain evidence="12">SING2019-196</strain>
    </source>
</reference>
<dbReference type="AlphaFoldDB" id="A0AAD3SPT0"/>
<evidence type="ECO:0000256" key="3">
    <source>
        <dbReference type="ARBA" id="ARBA00022833"/>
    </source>
</evidence>
<keyword evidence="5 8" id="KW-0238">DNA-binding</keyword>
<feature type="region of interest" description="Disordered" evidence="10">
    <location>
        <begin position="1"/>
        <end position="67"/>
    </location>
</feature>
<keyword evidence="4 9" id="KW-0805">Transcription regulation</keyword>
<keyword evidence="3 9" id="KW-0862">Zinc</keyword>
<dbReference type="GO" id="GO:0005634">
    <property type="term" value="C:nucleus"/>
    <property type="evidence" value="ECO:0007669"/>
    <property type="project" value="UniProtKB-SubCell"/>
</dbReference>
<evidence type="ECO:0000256" key="6">
    <source>
        <dbReference type="ARBA" id="ARBA00023163"/>
    </source>
</evidence>
<feature type="region of interest" description="Disordered" evidence="10">
    <location>
        <begin position="108"/>
        <end position="167"/>
    </location>
</feature>
<accession>A0AAD3SPT0</accession>
<organism evidence="12 13">
    <name type="scientific">Nepenthes gracilis</name>
    <name type="common">Slender pitcher plant</name>
    <dbReference type="NCBI Taxonomy" id="150966"/>
    <lineage>
        <taxon>Eukaryota</taxon>
        <taxon>Viridiplantae</taxon>
        <taxon>Streptophyta</taxon>
        <taxon>Embryophyta</taxon>
        <taxon>Tracheophyta</taxon>
        <taxon>Spermatophyta</taxon>
        <taxon>Magnoliopsida</taxon>
        <taxon>eudicotyledons</taxon>
        <taxon>Gunneridae</taxon>
        <taxon>Pentapetalae</taxon>
        <taxon>Caryophyllales</taxon>
        <taxon>Nepenthaceae</taxon>
        <taxon>Nepenthes</taxon>
    </lineage>
</organism>
<dbReference type="GO" id="GO:0003700">
    <property type="term" value="F:DNA-binding transcription factor activity"/>
    <property type="evidence" value="ECO:0007669"/>
    <property type="project" value="UniProtKB-UniRule"/>
</dbReference>
<dbReference type="PROSITE" id="PS50884">
    <property type="entry name" value="ZF_DOF_2"/>
    <property type="match status" value="1"/>
</dbReference>
<keyword evidence="1 9" id="KW-0479">Metal-binding</keyword>
<evidence type="ECO:0000256" key="2">
    <source>
        <dbReference type="ARBA" id="ARBA00022771"/>
    </source>
</evidence>
<dbReference type="EMBL" id="BSYO01000015">
    <property type="protein sequence ID" value="GMH15830.1"/>
    <property type="molecule type" value="Genomic_DNA"/>
</dbReference>
<evidence type="ECO:0000259" key="11">
    <source>
        <dbReference type="PROSITE" id="PS50884"/>
    </source>
</evidence>
<gene>
    <name evidence="12" type="ORF">Nepgr_017671</name>
</gene>
<evidence type="ECO:0000256" key="8">
    <source>
        <dbReference type="PROSITE-ProRule" id="PRU00071"/>
    </source>
</evidence>
<evidence type="ECO:0000256" key="7">
    <source>
        <dbReference type="ARBA" id="ARBA00023242"/>
    </source>
</evidence>
<dbReference type="Pfam" id="PF02701">
    <property type="entry name" value="Zn_ribbon_Dof"/>
    <property type="match status" value="1"/>
</dbReference>
<evidence type="ECO:0000256" key="5">
    <source>
        <dbReference type="ARBA" id="ARBA00023125"/>
    </source>
</evidence>